<dbReference type="InterPro" id="IPR010583">
    <property type="entry name" value="MipA"/>
</dbReference>
<reference evidence="7" key="1">
    <citation type="submission" date="2022-05" db="EMBL/GenBank/DDBJ databases">
        <title>Description of a novel species of Leclercia; Leclercia tamurae and the Proposal for a Novel Genus Silvania gen. nov. Containing Two Novel Species Silvania hatchlandensis sp. nov. and Silvania confinis sp. nov. Isolated from the Rhizosphere of Oak.</title>
        <authorList>
            <person name="Maddock D.W."/>
            <person name="Brady C.L."/>
            <person name="Denman S."/>
            <person name="Arnold D."/>
        </authorList>
    </citation>
    <scope>NUCLEOTIDE SEQUENCE</scope>
    <source>
        <strain evidence="7">H19S6</strain>
    </source>
</reference>
<evidence type="ECO:0000256" key="4">
    <source>
        <dbReference type="ARBA" id="ARBA00023136"/>
    </source>
</evidence>
<dbReference type="RefSeq" id="WP_271283886.1">
    <property type="nucleotide sequence ID" value="NZ_JAMGZK010000053.1"/>
</dbReference>
<keyword evidence="4" id="KW-0472">Membrane</keyword>
<evidence type="ECO:0000313" key="7">
    <source>
        <dbReference type="EMBL" id="MCU6666376.1"/>
    </source>
</evidence>
<name>A0A9J6Q3V1_9ENTR</name>
<protein>
    <submittedName>
        <fullName evidence="7">MipA/OmpV family protein</fullName>
    </submittedName>
</protein>
<keyword evidence="5" id="KW-0998">Cell outer membrane</keyword>
<evidence type="ECO:0000256" key="5">
    <source>
        <dbReference type="ARBA" id="ARBA00023237"/>
    </source>
</evidence>
<keyword evidence="8" id="KW-1185">Reference proteome</keyword>
<comment type="subcellular location">
    <subcellularLocation>
        <location evidence="1">Cell outer membrane</location>
    </subcellularLocation>
</comment>
<feature type="chain" id="PRO_5039914834" evidence="6">
    <location>
        <begin position="23"/>
        <end position="248"/>
    </location>
</feature>
<keyword evidence="3 6" id="KW-0732">Signal</keyword>
<dbReference type="EMBL" id="JAMGZK010000053">
    <property type="protein sequence ID" value="MCU6666376.1"/>
    <property type="molecule type" value="Genomic_DNA"/>
</dbReference>
<dbReference type="AlphaFoldDB" id="A0A9J6Q3V1"/>
<feature type="signal peptide" evidence="6">
    <location>
        <begin position="1"/>
        <end position="22"/>
    </location>
</feature>
<organism evidence="7 8">
    <name type="scientific">Silvania hatchlandensis</name>
    <dbReference type="NCBI Taxonomy" id="2926469"/>
    <lineage>
        <taxon>Bacteria</taxon>
        <taxon>Pseudomonadati</taxon>
        <taxon>Pseudomonadota</taxon>
        <taxon>Gammaproteobacteria</taxon>
        <taxon>Enterobacterales</taxon>
        <taxon>Enterobacteriaceae</taxon>
        <taxon>Silvania</taxon>
    </lineage>
</organism>
<evidence type="ECO:0000256" key="2">
    <source>
        <dbReference type="ARBA" id="ARBA00005722"/>
    </source>
</evidence>
<evidence type="ECO:0000256" key="6">
    <source>
        <dbReference type="SAM" id="SignalP"/>
    </source>
</evidence>
<dbReference type="Proteomes" id="UP001063816">
    <property type="component" value="Unassembled WGS sequence"/>
</dbReference>
<dbReference type="GO" id="GO:0009252">
    <property type="term" value="P:peptidoglycan biosynthetic process"/>
    <property type="evidence" value="ECO:0007669"/>
    <property type="project" value="TreeGrafter"/>
</dbReference>
<comment type="caution">
    <text evidence="7">The sequence shown here is derived from an EMBL/GenBank/DDBJ whole genome shotgun (WGS) entry which is preliminary data.</text>
</comment>
<comment type="similarity">
    <text evidence="2">Belongs to the MipA/OmpV family.</text>
</comment>
<dbReference type="GO" id="GO:0009279">
    <property type="term" value="C:cell outer membrane"/>
    <property type="evidence" value="ECO:0007669"/>
    <property type="project" value="UniProtKB-SubCell"/>
</dbReference>
<gene>
    <name evidence="7" type="ORF">M8014_18740</name>
</gene>
<proteinExistence type="inferred from homology"/>
<evidence type="ECO:0000256" key="3">
    <source>
        <dbReference type="ARBA" id="ARBA00022729"/>
    </source>
</evidence>
<dbReference type="PANTHER" id="PTHR38776:SF1">
    <property type="entry name" value="MLTA-INTERACTING PROTEIN-RELATED"/>
    <property type="match status" value="1"/>
</dbReference>
<evidence type="ECO:0000256" key="1">
    <source>
        <dbReference type="ARBA" id="ARBA00004442"/>
    </source>
</evidence>
<accession>A0A9J6Q3V1</accession>
<dbReference type="PANTHER" id="PTHR38776">
    <property type="entry name" value="MLTA-INTERACTING PROTEIN-RELATED"/>
    <property type="match status" value="1"/>
</dbReference>
<sequence length="248" mass="27844">MTKLKHLALGVLVAASVGAAHAENHWSVGAGVGVINSPYKQYDRDVYPVPVITYEGDNFWFRGLGGGYYLWNDQTDKLSIMAYYSPLHFKPGDSDSYQLRQLDKRKSTMMAGLSYVHNTEYGFLRTALAGDTLDNSNGFIWDLAWLYRYTNGGLTLTPGIGVEYSSENYNDYYYGVSQREANRSGLNSYNADDGWNPYLELTASYKFATDWNVYGTGRYSHLSDEVKDSPMVDKSWAGLLSVGVTYSF</sequence>
<dbReference type="Pfam" id="PF06629">
    <property type="entry name" value="MipA"/>
    <property type="match status" value="1"/>
</dbReference>
<evidence type="ECO:0000313" key="8">
    <source>
        <dbReference type="Proteomes" id="UP001063816"/>
    </source>
</evidence>